<dbReference type="EMBL" id="JAGQLG010000168">
    <property type="protein sequence ID" value="MCA9382569.1"/>
    <property type="molecule type" value="Genomic_DNA"/>
</dbReference>
<dbReference type="Pfam" id="PF18905">
    <property type="entry name" value="DUF5661"/>
    <property type="match status" value="1"/>
</dbReference>
<reference evidence="1" key="1">
    <citation type="submission" date="2020-04" db="EMBL/GenBank/DDBJ databases">
        <authorList>
            <person name="Zhang T."/>
        </authorList>
    </citation>
    <scope>NUCLEOTIDE SEQUENCE</scope>
    <source>
        <strain evidence="1">HKST-UBA10</strain>
    </source>
</reference>
<protein>
    <submittedName>
        <fullName evidence="1">Uncharacterized protein</fullName>
    </submittedName>
</protein>
<dbReference type="Proteomes" id="UP000782843">
    <property type="component" value="Unassembled WGS sequence"/>
</dbReference>
<dbReference type="InterPro" id="IPR043720">
    <property type="entry name" value="DUF5661"/>
</dbReference>
<comment type="caution">
    <text evidence="1">The sequence shown here is derived from an EMBL/GenBank/DDBJ whole genome shotgun (WGS) entry which is preliminary data.</text>
</comment>
<dbReference type="AlphaFoldDB" id="A0A955L481"/>
<proteinExistence type="predicted"/>
<gene>
    <name evidence="1" type="ORF">KC660_04140</name>
</gene>
<reference evidence="1" key="2">
    <citation type="journal article" date="2021" name="Microbiome">
        <title>Successional dynamics and alternative stable states in a saline activated sludge microbial community over 9 years.</title>
        <authorList>
            <person name="Wang Y."/>
            <person name="Ye J."/>
            <person name="Ju F."/>
            <person name="Liu L."/>
            <person name="Boyd J.A."/>
            <person name="Deng Y."/>
            <person name="Parks D.H."/>
            <person name="Jiang X."/>
            <person name="Yin X."/>
            <person name="Woodcroft B.J."/>
            <person name="Tyson G.W."/>
            <person name="Hugenholtz P."/>
            <person name="Polz M.F."/>
            <person name="Zhang T."/>
        </authorList>
    </citation>
    <scope>NUCLEOTIDE SEQUENCE</scope>
    <source>
        <strain evidence="1">HKST-UBA10</strain>
    </source>
</reference>
<evidence type="ECO:0000313" key="2">
    <source>
        <dbReference type="Proteomes" id="UP000782843"/>
    </source>
</evidence>
<sequence length="88" mass="10196">MADKYTTEDAKRIGDSMQIDWNKYKLEEFTMGLNVELEHGTKGVATNVTNDDEIMTAKIAMAHLDEIPDYYTRLAEMEREGEDFWEGK</sequence>
<evidence type="ECO:0000313" key="1">
    <source>
        <dbReference type="EMBL" id="MCA9382569.1"/>
    </source>
</evidence>
<organism evidence="1 2">
    <name type="scientific">Candidatus Dojkabacteria bacterium</name>
    <dbReference type="NCBI Taxonomy" id="2099670"/>
    <lineage>
        <taxon>Bacteria</taxon>
        <taxon>Candidatus Dojkabacteria</taxon>
    </lineage>
</organism>
<name>A0A955L481_9BACT</name>
<accession>A0A955L481</accession>